<dbReference type="Ensembl" id="ENSCSRT00000028870.1">
    <property type="protein sequence ID" value="ENSCSRP00000027733.1"/>
    <property type="gene ID" value="ENSCSRG00000020510.1"/>
</dbReference>
<evidence type="ECO:0000313" key="12">
    <source>
        <dbReference type="Ensembl" id="ENSCSRP00000027733.1"/>
    </source>
</evidence>
<evidence type="ECO:0000256" key="1">
    <source>
        <dbReference type="ARBA" id="ARBA00002936"/>
    </source>
</evidence>
<feature type="domain" description="G-protein coupled receptors family 1 profile" evidence="11">
    <location>
        <begin position="41"/>
        <end position="290"/>
    </location>
</feature>
<dbReference type="GO" id="GO:0004930">
    <property type="term" value="F:G protein-coupled receptor activity"/>
    <property type="evidence" value="ECO:0007669"/>
    <property type="project" value="UniProtKB-KW"/>
</dbReference>
<comment type="subcellular location">
    <subcellularLocation>
        <location evidence="10">Cell membrane</location>
        <topology evidence="10">Multi-pass membrane protein</topology>
    </subcellularLocation>
    <subcellularLocation>
        <location evidence="2">Membrane</location>
        <topology evidence="2">Multi-pass membrane protein</topology>
    </subcellularLocation>
</comment>
<evidence type="ECO:0000256" key="8">
    <source>
        <dbReference type="ARBA" id="ARBA00023224"/>
    </source>
</evidence>
<keyword evidence="5 9" id="KW-0297">G-protein coupled receptor</keyword>
<keyword evidence="4 10" id="KW-1133">Transmembrane helix</keyword>
<evidence type="ECO:0000256" key="4">
    <source>
        <dbReference type="ARBA" id="ARBA00022989"/>
    </source>
</evidence>
<comment type="similarity">
    <text evidence="9">Belongs to the G-protein coupled receptor 1 family.</text>
</comment>
<evidence type="ECO:0000256" key="10">
    <source>
        <dbReference type="RuleBase" id="RU363047"/>
    </source>
</evidence>
<dbReference type="GO" id="GO:0004984">
    <property type="term" value="F:olfactory receptor activity"/>
    <property type="evidence" value="ECO:0007669"/>
    <property type="project" value="InterPro"/>
</dbReference>
<evidence type="ECO:0000256" key="2">
    <source>
        <dbReference type="ARBA" id="ARBA00004141"/>
    </source>
</evidence>
<sequence length="312" mass="34932">MSRENHTTVTEFILFGLTHCQEVEVVLFVLFLAIYITTLVGNIGIIVLIRINSCLHTPMYFFLSNLAFLDLSYSSAIAPKMLVNFLAQSKTISFAGCAMQMYLFAAFADAECLILAAMAYDRYVAICKPLLYMAIMSQRVCVSLIAGAYISGSVSSLVHTCLTFSLSFCGSNVINHFFCDIPPLLVLSCSDTHINEILLFALCGFIQTSTFLVILISYAYVLAAILRIHSTEGRHKAFNTCTSHLMAVALFYGTFLFMYLRPSSTYSLDADKVVSVFYTMVFPVLNPLIYSLRNKEVKDALMRMLERKEFSQ</sequence>
<dbReference type="FunFam" id="1.20.1070.10:FF:000003">
    <property type="entry name" value="Olfactory receptor"/>
    <property type="match status" value="1"/>
</dbReference>
<dbReference type="CDD" id="cd15230">
    <property type="entry name" value="7tmA_OR5-like"/>
    <property type="match status" value="1"/>
</dbReference>
<accession>A0A8C3XVT2</accession>
<comment type="function">
    <text evidence="1">Odorant receptor.</text>
</comment>
<evidence type="ECO:0000259" key="11">
    <source>
        <dbReference type="PROSITE" id="PS50262"/>
    </source>
</evidence>
<dbReference type="InterPro" id="IPR000276">
    <property type="entry name" value="GPCR_Rhodpsn"/>
</dbReference>
<dbReference type="Proteomes" id="UP000694403">
    <property type="component" value="Unplaced"/>
</dbReference>
<keyword evidence="7 9" id="KW-0675">Receptor</keyword>
<organism evidence="12 13">
    <name type="scientific">Chelydra serpentina</name>
    <name type="common">Snapping turtle</name>
    <name type="synonym">Testudo serpentina</name>
    <dbReference type="NCBI Taxonomy" id="8475"/>
    <lineage>
        <taxon>Eukaryota</taxon>
        <taxon>Metazoa</taxon>
        <taxon>Chordata</taxon>
        <taxon>Craniata</taxon>
        <taxon>Vertebrata</taxon>
        <taxon>Euteleostomi</taxon>
        <taxon>Archelosauria</taxon>
        <taxon>Testudinata</taxon>
        <taxon>Testudines</taxon>
        <taxon>Cryptodira</taxon>
        <taxon>Durocryptodira</taxon>
        <taxon>Americhelydia</taxon>
        <taxon>Chelydroidea</taxon>
        <taxon>Chelydridae</taxon>
        <taxon>Chelydra</taxon>
    </lineage>
</organism>
<dbReference type="Pfam" id="PF13853">
    <property type="entry name" value="7tm_4"/>
    <property type="match status" value="1"/>
</dbReference>
<feature type="transmembrane region" description="Helical" evidence="10">
    <location>
        <begin position="25"/>
        <end position="48"/>
    </location>
</feature>
<dbReference type="PROSITE" id="PS50262">
    <property type="entry name" value="G_PROTEIN_RECEP_F1_2"/>
    <property type="match status" value="1"/>
</dbReference>
<protein>
    <recommendedName>
        <fullName evidence="10">Olfactory receptor</fullName>
    </recommendedName>
</protein>
<reference evidence="12" key="2">
    <citation type="submission" date="2025-09" db="UniProtKB">
        <authorList>
            <consortium name="Ensembl"/>
        </authorList>
    </citation>
    <scope>IDENTIFICATION</scope>
</reference>
<feature type="transmembrane region" description="Helical" evidence="10">
    <location>
        <begin position="99"/>
        <end position="118"/>
    </location>
</feature>
<keyword evidence="6 10" id="KW-0472">Membrane</keyword>
<feature type="transmembrane region" description="Helical" evidence="10">
    <location>
        <begin position="60"/>
        <end position="79"/>
    </location>
</feature>
<proteinExistence type="inferred from homology"/>
<dbReference type="GO" id="GO:0005886">
    <property type="term" value="C:plasma membrane"/>
    <property type="evidence" value="ECO:0007669"/>
    <property type="project" value="UniProtKB-SubCell"/>
</dbReference>
<keyword evidence="10" id="KW-0552">Olfaction</keyword>
<evidence type="ECO:0000256" key="5">
    <source>
        <dbReference type="ARBA" id="ARBA00023040"/>
    </source>
</evidence>
<reference evidence="12" key="1">
    <citation type="submission" date="2025-08" db="UniProtKB">
        <authorList>
            <consortium name="Ensembl"/>
        </authorList>
    </citation>
    <scope>IDENTIFICATION</scope>
</reference>
<dbReference type="InterPro" id="IPR000725">
    <property type="entry name" value="Olfact_rcpt"/>
</dbReference>
<keyword evidence="13" id="KW-1185">Reference proteome</keyword>
<evidence type="ECO:0000313" key="13">
    <source>
        <dbReference type="Proteomes" id="UP000694403"/>
    </source>
</evidence>
<dbReference type="InterPro" id="IPR017452">
    <property type="entry name" value="GPCR_Rhodpsn_7TM"/>
</dbReference>
<keyword evidence="10" id="KW-1003">Cell membrane</keyword>
<evidence type="ECO:0000256" key="7">
    <source>
        <dbReference type="ARBA" id="ARBA00023170"/>
    </source>
</evidence>
<dbReference type="PROSITE" id="PS00237">
    <property type="entry name" value="G_PROTEIN_RECEP_F1_1"/>
    <property type="match status" value="1"/>
</dbReference>
<dbReference type="PANTHER" id="PTHR48018">
    <property type="entry name" value="OLFACTORY RECEPTOR"/>
    <property type="match status" value="1"/>
</dbReference>
<dbReference type="PRINTS" id="PR00245">
    <property type="entry name" value="OLFACTORYR"/>
</dbReference>
<feature type="transmembrane region" description="Helical" evidence="10">
    <location>
        <begin position="197"/>
        <end position="225"/>
    </location>
</feature>
<evidence type="ECO:0000256" key="9">
    <source>
        <dbReference type="RuleBase" id="RU000688"/>
    </source>
</evidence>
<dbReference type="SUPFAM" id="SSF81321">
    <property type="entry name" value="Family A G protein-coupled receptor-like"/>
    <property type="match status" value="1"/>
</dbReference>
<evidence type="ECO:0000256" key="3">
    <source>
        <dbReference type="ARBA" id="ARBA00022692"/>
    </source>
</evidence>
<evidence type="ECO:0000256" key="6">
    <source>
        <dbReference type="ARBA" id="ARBA00023136"/>
    </source>
</evidence>
<dbReference type="PRINTS" id="PR00237">
    <property type="entry name" value="GPCRRHODOPSN"/>
</dbReference>
<dbReference type="AlphaFoldDB" id="A0A8C3XVT2"/>
<keyword evidence="8 9" id="KW-0807">Transducer</keyword>
<feature type="transmembrane region" description="Helical" evidence="10">
    <location>
        <begin position="272"/>
        <end position="292"/>
    </location>
</feature>
<feature type="transmembrane region" description="Helical" evidence="10">
    <location>
        <begin position="237"/>
        <end position="260"/>
    </location>
</feature>
<keyword evidence="10" id="KW-0716">Sensory transduction</keyword>
<dbReference type="Gene3D" id="1.20.1070.10">
    <property type="entry name" value="Rhodopsin 7-helix transmembrane proteins"/>
    <property type="match status" value="1"/>
</dbReference>
<keyword evidence="3 9" id="KW-0812">Transmembrane</keyword>
<name>A0A8C3XVT2_CHESE</name>